<dbReference type="Gene3D" id="3.40.630.30">
    <property type="match status" value="1"/>
</dbReference>
<reference evidence="4" key="1">
    <citation type="submission" date="2020-07" db="EMBL/GenBank/DDBJ databases">
        <authorList>
            <person name="Camacho E."/>
        </authorList>
    </citation>
    <scope>NUCLEOTIDE SEQUENCE</scope>
    <source>
        <strain evidence="4">MPO218</strain>
    </source>
</reference>
<reference evidence="4" key="2">
    <citation type="submission" date="2021-04" db="EMBL/GenBank/DDBJ databases">
        <title>Isolation and genomic analysis of the ibuprofen-degrading bacterium Sphingomonas strain MPO218.</title>
        <authorList>
            <person name="Aulestia M."/>
            <person name="Flores A."/>
            <person name="Mangas E.L."/>
            <person name="Perez-Pulido A.J."/>
            <person name="Santero E."/>
            <person name="Camacho E.M."/>
        </authorList>
    </citation>
    <scope>NUCLEOTIDE SEQUENCE</scope>
    <source>
        <strain evidence="4">MPO218</strain>
    </source>
</reference>
<dbReference type="NCBIfam" id="TIGR03243">
    <property type="entry name" value="arg_catab_AOST"/>
    <property type="match status" value="1"/>
</dbReference>
<keyword evidence="2" id="KW-0808">Transferase</keyword>
<keyword evidence="1" id="KW-0056">Arginine metabolism</keyword>
<evidence type="ECO:0000313" key="4">
    <source>
        <dbReference type="EMBL" id="QTH22888.1"/>
    </source>
</evidence>
<dbReference type="Pfam" id="PF04958">
    <property type="entry name" value="AstA"/>
    <property type="match status" value="1"/>
</dbReference>
<evidence type="ECO:0000313" key="5">
    <source>
        <dbReference type="Proteomes" id="UP000664914"/>
    </source>
</evidence>
<evidence type="ECO:0000256" key="3">
    <source>
        <dbReference type="ARBA" id="ARBA00023315"/>
    </source>
</evidence>
<dbReference type="EMBL" id="CP059319">
    <property type="protein sequence ID" value="QTH22888.1"/>
    <property type="molecule type" value="Genomic_DNA"/>
</dbReference>
<dbReference type="SUPFAM" id="SSF55729">
    <property type="entry name" value="Acyl-CoA N-acyltransferases (Nat)"/>
    <property type="match status" value="1"/>
</dbReference>
<dbReference type="GO" id="GO:0006527">
    <property type="term" value="P:L-arginine catabolic process"/>
    <property type="evidence" value="ECO:0007669"/>
    <property type="project" value="InterPro"/>
</dbReference>
<evidence type="ECO:0000256" key="2">
    <source>
        <dbReference type="ARBA" id="ARBA00022679"/>
    </source>
</evidence>
<dbReference type="InterPro" id="IPR016181">
    <property type="entry name" value="Acyl_CoA_acyltransferase"/>
</dbReference>
<dbReference type="GO" id="GO:0008791">
    <property type="term" value="F:arginine N-succinyltransferase activity"/>
    <property type="evidence" value="ECO:0007669"/>
    <property type="project" value="InterPro"/>
</dbReference>
<dbReference type="PANTHER" id="PTHR30420">
    <property type="entry name" value="N-SUCCINYLARGININE DIHYDROLASE"/>
    <property type="match status" value="1"/>
</dbReference>
<accession>A0A975HF18</accession>
<proteinExistence type="predicted"/>
<evidence type="ECO:0000256" key="1">
    <source>
        <dbReference type="ARBA" id="ARBA00022503"/>
    </source>
</evidence>
<dbReference type="InterPro" id="IPR007041">
    <property type="entry name" value="Arg_succinylTrfase_AstA/AruG"/>
</dbReference>
<dbReference type="Proteomes" id="UP000664914">
    <property type="component" value="Chromosome"/>
</dbReference>
<name>A0A975HF18_9SPHN</name>
<dbReference type="AlphaFoldDB" id="A0A975HF18"/>
<keyword evidence="3" id="KW-0012">Acyltransferase</keyword>
<gene>
    <name evidence="4" type="ORF">HRJ34_05065</name>
</gene>
<sequence length="357" mass="38590">MLSAPVQPTLESAPGRMEHRCMSEPDSIRIRPVRNDDVDALLALARGSGPGFTNLPADRDILRERIERSDALLAGEELGGAIILGLEVGGRVRGCGMVFPRIGVDWPFYSYRISYTTQRSSIDGRMVRFPVLTLTNDLEDCAEVGGLIVDPTLRRGGYGRMIARSRYLFIGCHRADFGKRVIADLRGWLDQGRSPFWDAVGGRFYAMSFAEADHINATTGNQFIADLGPRAPIYVNMLSEEAQQAIGRVHDDGRGAHALLVEEGFRDDGYVDIFDAGPTMIAMIDDLKAIRTLHHASYAGSRDGDPLHDHLIAHGKGAGFRCAPGSIEAAGGQAVTDPASAALLGLSEGDPIGYLAI</sequence>
<organism evidence="4 5">
    <name type="scientific">Rhizorhabdus wittichii</name>
    <dbReference type="NCBI Taxonomy" id="160791"/>
    <lineage>
        <taxon>Bacteria</taxon>
        <taxon>Pseudomonadati</taxon>
        <taxon>Pseudomonadota</taxon>
        <taxon>Alphaproteobacteria</taxon>
        <taxon>Sphingomonadales</taxon>
        <taxon>Sphingomonadaceae</taxon>
        <taxon>Rhizorhabdus</taxon>
    </lineage>
</organism>
<dbReference type="PANTHER" id="PTHR30420:SF1">
    <property type="entry name" value="ARGININE N-SUCCINYLTRANSFERASE"/>
    <property type="match status" value="1"/>
</dbReference>
<protein>
    <submittedName>
        <fullName evidence="4">Arginine N-succinyltransferase</fullName>
    </submittedName>
</protein>